<dbReference type="RefSeq" id="WP_117599973.1">
    <property type="nucleotide sequence ID" value="NZ_BAABYI010000001.1"/>
</dbReference>
<reference evidence="4 5" key="1">
    <citation type="submission" date="2018-08" db="EMBL/GenBank/DDBJ databases">
        <title>A genome reference for cultivated species of the human gut microbiota.</title>
        <authorList>
            <person name="Zou Y."/>
            <person name="Xue W."/>
            <person name="Luo G."/>
        </authorList>
    </citation>
    <scope>NUCLEOTIDE SEQUENCE [LARGE SCALE GENOMIC DNA]</scope>
    <source>
        <strain evidence="3 5">AF28-11</strain>
        <strain evidence="2 4">OM03-4</strain>
    </source>
</reference>
<dbReference type="Proteomes" id="UP000260759">
    <property type="component" value="Unassembled WGS sequence"/>
</dbReference>
<dbReference type="Gene3D" id="3.40.30.10">
    <property type="entry name" value="Glutaredoxin"/>
    <property type="match status" value="1"/>
</dbReference>
<dbReference type="EMBL" id="QSVA01000003">
    <property type="protein sequence ID" value="RGN96053.1"/>
    <property type="molecule type" value="Genomic_DNA"/>
</dbReference>
<evidence type="ECO:0000313" key="3">
    <source>
        <dbReference type="EMBL" id="RGQ53035.1"/>
    </source>
</evidence>
<name>A0A3E5F3V7_BACUN</name>
<accession>A0A3E5F3V7</accession>
<dbReference type="InterPro" id="IPR036249">
    <property type="entry name" value="Thioredoxin-like_sf"/>
</dbReference>
<evidence type="ECO:0000313" key="5">
    <source>
        <dbReference type="Proteomes" id="UP000283680"/>
    </source>
</evidence>
<dbReference type="Pfam" id="PF13462">
    <property type="entry name" value="Thioredoxin_4"/>
    <property type="match status" value="1"/>
</dbReference>
<evidence type="ECO:0000313" key="2">
    <source>
        <dbReference type="EMBL" id="RGN96053.1"/>
    </source>
</evidence>
<dbReference type="InterPro" id="IPR012336">
    <property type="entry name" value="Thioredoxin-like_fold"/>
</dbReference>
<dbReference type="SUPFAM" id="SSF109998">
    <property type="entry name" value="Triger factor/SurA peptide-binding domain-like"/>
    <property type="match status" value="1"/>
</dbReference>
<comment type="caution">
    <text evidence="2">The sequence shown here is derived from an EMBL/GenBank/DDBJ whole genome shotgun (WGS) entry which is preliminary data.</text>
</comment>
<gene>
    <name evidence="3" type="ORF">DWY92_04860</name>
    <name evidence="2" type="ORF">DXB37_05660</name>
</gene>
<evidence type="ECO:0000259" key="1">
    <source>
        <dbReference type="Pfam" id="PF13462"/>
    </source>
</evidence>
<sequence>MKYQIFCCLLLLCSCSNWDKSIVAEVNGHKVYSSELSQLTTQETFDLLNTAYEIKMKALEDLIKQKLIEQEATVAGKTFETFLNDYIEKVMSIKEDSLLAVYGSVNERILHSRERLNKISSESIEGTISVKNDIRAAIIQHLADSLYNKAQVKRYLYPPKQPKCVVGDLNVRYRGNLNAATTFIVASDFDCKRCVDFEKTLRRIYDKYKERVKFGFINFADEPTLASLSCEAASRYGKFWEFHDAIFEHEALVDSSFIFNIATNLGLDLEAYKQELLSAPNYDKVNHAINKLMERGLFATPTIIINDRLVYITNSYEELTRLLDQELQNR</sequence>
<dbReference type="AlphaFoldDB" id="A0A3E5F3V7"/>
<dbReference type="InterPro" id="IPR027304">
    <property type="entry name" value="Trigger_fact/SurA_dom_sf"/>
</dbReference>
<feature type="domain" description="Thioredoxin-like fold" evidence="1">
    <location>
        <begin position="172"/>
        <end position="324"/>
    </location>
</feature>
<proteinExistence type="predicted"/>
<dbReference type="Proteomes" id="UP000283680">
    <property type="component" value="Unassembled WGS sequence"/>
</dbReference>
<evidence type="ECO:0000313" key="4">
    <source>
        <dbReference type="Proteomes" id="UP000260759"/>
    </source>
</evidence>
<organism evidence="2 4">
    <name type="scientific">Bacteroides uniformis</name>
    <dbReference type="NCBI Taxonomy" id="820"/>
    <lineage>
        <taxon>Bacteria</taxon>
        <taxon>Pseudomonadati</taxon>
        <taxon>Bacteroidota</taxon>
        <taxon>Bacteroidia</taxon>
        <taxon>Bacteroidales</taxon>
        <taxon>Bacteroidaceae</taxon>
        <taxon>Bacteroides</taxon>
    </lineage>
</organism>
<protein>
    <recommendedName>
        <fullName evidence="1">Thioredoxin-like fold domain-containing protein</fullName>
    </recommendedName>
</protein>
<dbReference type="PROSITE" id="PS51257">
    <property type="entry name" value="PROKAR_LIPOPROTEIN"/>
    <property type="match status" value="1"/>
</dbReference>
<dbReference type="Gene3D" id="1.10.8.1040">
    <property type="match status" value="1"/>
</dbReference>
<dbReference type="SUPFAM" id="SSF52833">
    <property type="entry name" value="Thioredoxin-like"/>
    <property type="match status" value="1"/>
</dbReference>
<dbReference type="EMBL" id="QRTH01000002">
    <property type="protein sequence ID" value="RGQ53035.1"/>
    <property type="molecule type" value="Genomic_DNA"/>
</dbReference>